<dbReference type="PANTHER" id="PTHR35711:SF1">
    <property type="entry name" value="ECTODERMAL, ISOFORM F"/>
    <property type="match status" value="1"/>
</dbReference>
<name>A0A5N5MEA7_9ROSI</name>
<feature type="region of interest" description="Disordered" evidence="1">
    <location>
        <begin position="65"/>
        <end position="116"/>
    </location>
</feature>
<reference evidence="3" key="1">
    <citation type="journal article" date="2019" name="Gigascience">
        <title>De novo genome assembly of the endangered Acer yangbiense, a plant species with extremely small populations endemic to Yunnan Province, China.</title>
        <authorList>
            <person name="Yang J."/>
            <person name="Wariss H.M."/>
            <person name="Tao L."/>
            <person name="Zhang R."/>
            <person name="Yun Q."/>
            <person name="Hollingsworth P."/>
            <person name="Dao Z."/>
            <person name="Luo G."/>
            <person name="Guo H."/>
            <person name="Ma Y."/>
            <person name="Sun W."/>
        </authorList>
    </citation>
    <scope>NUCLEOTIDE SEQUENCE [LARGE SCALE GENOMIC DNA]</scope>
    <source>
        <strain evidence="3">cv. br00</strain>
    </source>
</reference>
<gene>
    <name evidence="2" type="ORF">DKX38_010680</name>
</gene>
<evidence type="ECO:0000256" key="1">
    <source>
        <dbReference type="SAM" id="MobiDB-lite"/>
    </source>
</evidence>
<dbReference type="Proteomes" id="UP000326939">
    <property type="component" value="Chromosome 6"/>
</dbReference>
<evidence type="ECO:0000313" key="3">
    <source>
        <dbReference type="Proteomes" id="UP000326939"/>
    </source>
</evidence>
<dbReference type="AlphaFoldDB" id="A0A5N5MEA7"/>
<sequence>MEGLPCSNTVVFEGFLPSLMEALVLETAIAVSKALALSLFMMGSLPGGSSVLPEESCTSQGFPLTELHTQKKSDPDSQDDSDTEDDEGDDDDDGQDDQDDDDEDEDEPGKDSEDGWEFGLSRECRLGGFRVSYLHHVHISPCRLSSPVLKSRILGSCRLQSSVDSWGMVLPLPLFLLKIEPWQWCSGSWILLKMEGLLCSNTVVLESFLSSLMEAVVLETAIATSKALALSLFMIGFLPTGSSVFPEESGTSQGFPLTELHTSKKPNPDNQDGSDTEDDDEDGDEDGQDDHDDDEEGDDEDEPVKDSKDGGDPEDEPEANGDDGSGDDEDNEEEGDDEEDEDDEDDEDDEEDEDDDEDDDEEDIPQPPAKRRK</sequence>
<feature type="region of interest" description="Disordered" evidence="1">
    <location>
        <begin position="246"/>
        <end position="373"/>
    </location>
</feature>
<comment type="caution">
    <text evidence="2">The sequence shown here is derived from an EMBL/GenBank/DDBJ whole genome shotgun (WGS) entry which is preliminary data.</text>
</comment>
<keyword evidence="3" id="KW-1185">Reference proteome</keyword>
<proteinExistence type="predicted"/>
<protein>
    <submittedName>
        <fullName evidence="2">Uncharacterized protein</fullName>
    </submittedName>
</protein>
<organism evidence="2 3">
    <name type="scientific">Salix brachista</name>
    <dbReference type="NCBI Taxonomy" id="2182728"/>
    <lineage>
        <taxon>Eukaryota</taxon>
        <taxon>Viridiplantae</taxon>
        <taxon>Streptophyta</taxon>
        <taxon>Embryophyta</taxon>
        <taxon>Tracheophyta</taxon>
        <taxon>Spermatophyta</taxon>
        <taxon>Magnoliopsida</taxon>
        <taxon>eudicotyledons</taxon>
        <taxon>Gunneridae</taxon>
        <taxon>Pentapetalae</taxon>
        <taxon>rosids</taxon>
        <taxon>fabids</taxon>
        <taxon>Malpighiales</taxon>
        <taxon>Salicaceae</taxon>
        <taxon>Saliceae</taxon>
        <taxon>Salix</taxon>
    </lineage>
</organism>
<feature type="compositionally biased region" description="Acidic residues" evidence="1">
    <location>
        <begin position="76"/>
        <end position="108"/>
    </location>
</feature>
<dbReference type="PANTHER" id="PTHR35711">
    <property type="entry name" value="EXPRESSED PROTEIN"/>
    <property type="match status" value="1"/>
</dbReference>
<feature type="compositionally biased region" description="Acidic residues" evidence="1">
    <location>
        <begin position="312"/>
        <end position="364"/>
    </location>
</feature>
<dbReference type="EMBL" id="VDCV01000006">
    <property type="protein sequence ID" value="KAB5553369.1"/>
    <property type="molecule type" value="Genomic_DNA"/>
</dbReference>
<accession>A0A5N5MEA7</accession>
<feature type="compositionally biased region" description="Acidic residues" evidence="1">
    <location>
        <begin position="272"/>
        <end position="303"/>
    </location>
</feature>
<evidence type="ECO:0000313" key="2">
    <source>
        <dbReference type="EMBL" id="KAB5553369.1"/>
    </source>
</evidence>